<dbReference type="GeneID" id="28816682"/>
<feature type="compositionally biased region" description="Polar residues" evidence="3">
    <location>
        <begin position="1"/>
        <end position="27"/>
    </location>
</feature>
<keyword evidence="5" id="KW-1185">Reference proteome</keyword>
<dbReference type="GO" id="GO:1990904">
    <property type="term" value="C:ribonucleoprotein complex"/>
    <property type="evidence" value="ECO:0007669"/>
    <property type="project" value="UniProtKB-KW"/>
</dbReference>
<proteinExistence type="predicted"/>
<dbReference type="RefSeq" id="XP_018061817.1">
    <property type="nucleotide sequence ID" value="XM_018206956.1"/>
</dbReference>
<reference evidence="4 5" key="1">
    <citation type="submission" date="2015-10" db="EMBL/GenBank/DDBJ databases">
        <title>Full genome of DAOMC 229536 Phialocephala scopiformis, a fungal endophyte of spruce producing the potent anti-insectan compound rugulosin.</title>
        <authorList>
            <consortium name="DOE Joint Genome Institute"/>
            <person name="Walker A.K."/>
            <person name="Frasz S.L."/>
            <person name="Seifert K.A."/>
            <person name="Miller J.D."/>
            <person name="Mondo S.J."/>
            <person name="Labutti K."/>
            <person name="Lipzen A."/>
            <person name="Dockter R."/>
            <person name="Kennedy M."/>
            <person name="Grigoriev I.V."/>
            <person name="Spatafora J.W."/>
        </authorList>
    </citation>
    <scope>NUCLEOTIDE SEQUENCE [LARGE SCALE GENOMIC DNA]</scope>
    <source>
        <strain evidence="4 5">CBS 120377</strain>
    </source>
</reference>
<keyword evidence="1" id="KW-0689">Ribosomal protein</keyword>
<dbReference type="GO" id="GO:0003735">
    <property type="term" value="F:structural constituent of ribosome"/>
    <property type="evidence" value="ECO:0007669"/>
    <property type="project" value="InterPro"/>
</dbReference>
<feature type="region of interest" description="Disordered" evidence="3">
    <location>
        <begin position="1"/>
        <end position="31"/>
    </location>
</feature>
<dbReference type="GO" id="GO:0005840">
    <property type="term" value="C:ribosome"/>
    <property type="evidence" value="ECO:0007669"/>
    <property type="project" value="UniProtKB-KW"/>
</dbReference>
<organism evidence="4 5">
    <name type="scientific">Mollisia scopiformis</name>
    <name type="common">Conifer needle endophyte fungus</name>
    <name type="synonym">Phialocephala scopiformis</name>
    <dbReference type="NCBI Taxonomy" id="149040"/>
    <lineage>
        <taxon>Eukaryota</taxon>
        <taxon>Fungi</taxon>
        <taxon>Dikarya</taxon>
        <taxon>Ascomycota</taxon>
        <taxon>Pezizomycotina</taxon>
        <taxon>Leotiomycetes</taxon>
        <taxon>Helotiales</taxon>
        <taxon>Mollisiaceae</taxon>
        <taxon>Mollisia</taxon>
    </lineage>
</organism>
<dbReference type="Proteomes" id="UP000070700">
    <property type="component" value="Unassembled WGS sequence"/>
</dbReference>
<name>A0A132B4Y4_MOLSC</name>
<protein>
    <submittedName>
        <fullName evidence="4">Uncharacterized protein</fullName>
    </submittedName>
</protein>
<dbReference type="InterPro" id="IPR006032">
    <property type="entry name" value="Ribosomal_uS12"/>
</dbReference>
<dbReference type="InParanoid" id="A0A132B4Y4"/>
<evidence type="ECO:0000256" key="3">
    <source>
        <dbReference type="SAM" id="MobiDB-lite"/>
    </source>
</evidence>
<evidence type="ECO:0000256" key="1">
    <source>
        <dbReference type="ARBA" id="ARBA00022980"/>
    </source>
</evidence>
<accession>A0A132B4Y4</accession>
<evidence type="ECO:0000313" key="4">
    <source>
        <dbReference type="EMBL" id="KUJ07462.1"/>
    </source>
</evidence>
<dbReference type="GO" id="GO:0006412">
    <property type="term" value="P:translation"/>
    <property type="evidence" value="ECO:0007669"/>
    <property type="project" value="InterPro"/>
</dbReference>
<keyword evidence="2" id="KW-0687">Ribonucleoprotein</keyword>
<dbReference type="PROSITE" id="PS00055">
    <property type="entry name" value="RIBOSOMAL_S12"/>
    <property type="match status" value="1"/>
</dbReference>
<sequence length="75" mass="8365">MKSILMRTTSLTNRRPNSAARPSTRPSGSGLATVMQLHSSHSLQWHERLFWVAFSVIPGVIPRILGLERQKIGAQ</sequence>
<evidence type="ECO:0000256" key="2">
    <source>
        <dbReference type="ARBA" id="ARBA00023274"/>
    </source>
</evidence>
<dbReference type="KEGG" id="psco:LY89DRAFT_354578"/>
<dbReference type="EMBL" id="KQ947439">
    <property type="protein sequence ID" value="KUJ07462.1"/>
    <property type="molecule type" value="Genomic_DNA"/>
</dbReference>
<dbReference type="AlphaFoldDB" id="A0A132B4Y4"/>
<gene>
    <name evidence="4" type="ORF">LY89DRAFT_354578</name>
</gene>
<evidence type="ECO:0000313" key="5">
    <source>
        <dbReference type="Proteomes" id="UP000070700"/>
    </source>
</evidence>